<accession>A0A562WBE0</accession>
<sequence>MRGILPAMGMIFVGRRLDAAEQQRLLADHSLTADLVHGGSGPDLDLDKAWHAIHYLLAGEAWETTAGAGEAILGGEPLGSEVGYGPARLLGPEQVRAIAAGLEPVTVETLRSRYDTAALGAAHVYPDIWDDDEEFDTYLAPYFDELRSFYLAAAGAGQAVLLAVV</sequence>
<dbReference type="Proteomes" id="UP000319728">
    <property type="component" value="Unassembled WGS sequence"/>
</dbReference>
<proteinExistence type="predicted"/>
<reference evidence="1 2" key="1">
    <citation type="submission" date="2019-07" db="EMBL/GenBank/DDBJ databases">
        <title>R&amp;d 2014.</title>
        <authorList>
            <person name="Klenk H.-P."/>
        </authorList>
    </citation>
    <scope>NUCLEOTIDE SEQUENCE [LARGE SCALE GENOMIC DNA]</scope>
    <source>
        <strain evidence="1 2">DSM 43912</strain>
    </source>
</reference>
<dbReference type="SUPFAM" id="SSF111069">
    <property type="entry name" value="Hypothetical protein yfbM"/>
    <property type="match status" value="1"/>
</dbReference>
<evidence type="ECO:0000313" key="2">
    <source>
        <dbReference type="Proteomes" id="UP000319728"/>
    </source>
</evidence>
<dbReference type="EMBL" id="VLLP01000001">
    <property type="protein sequence ID" value="TWJ27582.1"/>
    <property type="molecule type" value="Genomic_DNA"/>
</dbReference>
<organism evidence="1 2">
    <name type="scientific">Micromonospora sagamiensis</name>
    <dbReference type="NCBI Taxonomy" id="47875"/>
    <lineage>
        <taxon>Bacteria</taxon>
        <taxon>Bacillati</taxon>
        <taxon>Actinomycetota</taxon>
        <taxon>Actinomycetes</taxon>
        <taxon>Micromonosporales</taxon>
        <taxon>Micromonosporaceae</taxon>
        <taxon>Micromonospora</taxon>
    </lineage>
</organism>
<gene>
    <name evidence="1" type="ORF">JD81_01072</name>
</gene>
<dbReference type="AlphaFoldDB" id="A0A562WBE0"/>
<protein>
    <submittedName>
        <fullName evidence="1">Uncharacterized protein DUF1877</fullName>
    </submittedName>
</protein>
<evidence type="ECO:0000313" key="1">
    <source>
        <dbReference type="EMBL" id="TWJ27582.1"/>
    </source>
</evidence>
<comment type="caution">
    <text evidence="1">The sequence shown here is derived from an EMBL/GenBank/DDBJ whole genome shotgun (WGS) entry which is preliminary data.</text>
</comment>
<dbReference type="InterPro" id="IPR035944">
    <property type="entry name" value="YfbM-like_sf"/>
</dbReference>
<dbReference type="InterPro" id="IPR015068">
    <property type="entry name" value="DUF1877"/>
</dbReference>
<dbReference type="Pfam" id="PF08974">
    <property type="entry name" value="DUF1877"/>
    <property type="match status" value="1"/>
</dbReference>
<name>A0A562WBE0_9ACTN</name>
<dbReference type="Gene3D" id="3.40.1760.10">
    <property type="entry name" value="YfbM-like super family"/>
    <property type="match status" value="1"/>
</dbReference>
<keyword evidence="2" id="KW-1185">Reference proteome</keyword>